<dbReference type="InterPro" id="IPR036726">
    <property type="entry name" value="GTP1_OBG_dom_sf"/>
</dbReference>
<dbReference type="PROSITE" id="PS51883">
    <property type="entry name" value="OBG"/>
    <property type="match status" value="1"/>
</dbReference>
<dbReference type="InterPro" id="IPR006074">
    <property type="entry name" value="GTP1-OBG_CS"/>
</dbReference>
<dbReference type="NCBIfam" id="NF008956">
    <property type="entry name" value="PRK12299.1"/>
    <property type="match status" value="1"/>
</dbReference>
<dbReference type="STRING" id="1798382.A3D77_04120"/>
<proteinExistence type="inferred from homology"/>
<dbReference type="PANTHER" id="PTHR11702:SF31">
    <property type="entry name" value="MITOCHONDRIAL RIBOSOME-ASSOCIATED GTPASE 2"/>
    <property type="match status" value="1"/>
</dbReference>
<keyword evidence="2" id="KW-0963">Cytoplasm</keyword>
<dbReference type="Pfam" id="PF01926">
    <property type="entry name" value="MMR_HSR1"/>
    <property type="match status" value="1"/>
</dbReference>
<evidence type="ECO:0000256" key="3">
    <source>
        <dbReference type="ARBA" id="ARBA00022723"/>
    </source>
</evidence>
<dbReference type="NCBIfam" id="TIGR00231">
    <property type="entry name" value="small_GTP"/>
    <property type="match status" value="1"/>
</dbReference>
<dbReference type="GO" id="GO:0000287">
    <property type="term" value="F:magnesium ion binding"/>
    <property type="evidence" value="ECO:0007669"/>
    <property type="project" value="InterPro"/>
</dbReference>
<dbReference type="Proteomes" id="UP000176923">
    <property type="component" value="Unassembled WGS sequence"/>
</dbReference>
<dbReference type="InterPro" id="IPR027417">
    <property type="entry name" value="P-loop_NTPase"/>
</dbReference>
<dbReference type="SUPFAM" id="SSF52540">
    <property type="entry name" value="P-loop containing nucleoside triphosphate hydrolases"/>
    <property type="match status" value="1"/>
</dbReference>
<dbReference type="Gene3D" id="2.70.210.12">
    <property type="entry name" value="GTP1/OBG domain"/>
    <property type="match status" value="1"/>
</dbReference>
<keyword evidence="6" id="KW-0460">Magnesium</keyword>
<dbReference type="PIRSF" id="PIRSF002401">
    <property type="entry name" value="GTP_bd_Obg/CgtA"/>
    <property type="match status" value="1"/>
</dbReference>
<evidence type="ECO:0000256" key="4">
    <source>
        <dbReference type="ARBA" id="ARBA00022741"/>
    </source>
</evidence>
<dbReference type="PANTHER" id="PTHR11702">
    <property type="entry name" value="DEVELOPMENTALLY REGULATED GTP-BINDING PROTEIN-RELATED"/>
    <property type="match status" value="1"/>
</dbReference>
<dbReference type="SUPFAM" id="SSF82051">
    <property type="entry name" value="Obg GTP-binding protein N-terminal domain"/>
    <property type="match status" value="1"/>
</dbReference>
<dbReference type="GO" id="GO:0003924">
    <property type="term" value="F:GTPase activity"/>
    <property type="evidence" value="ECO:0007669"/>
    <property type="project" value="InterPro"/>
</dbReference>
<dbReference type="InterPro" id="IPR005225">
    <property type="entry name" value="Small_GTP-bd"/>
</dbReference>
<gene>
    <name evidence="10" type="ORF">A3D77_04120</name>
</gene>
<dbReference type="InterPro" id="IPR014100">
    <property type="entry name" value="GTP-bd_Obg/CgtA"/>
</dbReference>
<feature type="domain" description="Obg" evidence="9">
    <location>
        <begin position="1"/>
        <end position="154"/>
    </location>
</feature>
<dbReference type="InterPro" id="IPR045086">
    <property type="entry name" value="OBG_GTPase"/>
</dbReference>
<sequence length="314" mass="34058">MFIDEAEVTLIAGRGGDGRTSFLPGYKVIPDGGNGGRGGSIYAVASSDLTLLSQFTGNKKIKASDGKNGNRLKRTGKIGQNITIVLPIGSILTEKNTNEVIELNTLNQKVLIGKGGLGGKGTWDLRTTSFREKFKAEEGHPGEKKEFKIEVKLIADVGLIGLPNAGKSSLLNTLTRAHAKVASYPFTTLEPNLGVMDGKIIVDIPGLIEGASEGKGLGIKSLKHIEKVNLIIHCISGESENLEKDYDVIRGELGKFNLSLTEKPEIILLTKSDLLHPQELERKRKKLEKFGKVLMVSIHDLQSIQRLKNCIRGN</sequence>
<dbReference type="NCBIfam" id="TIGR02729">
    <property type="entry name" value="Obg_CgtA"/>
    <property type="match status" value="1"/>
</dbReference>
<feature type="domain" description="OBG-type G" evidence="8">
    <location>
        <begin position="155"/>
        <end position="314"/>
    </location>
</feature>
<keyword evidence="3" id="KW-0479">Metal-binding</keyword>
<evidence type="ECO:0000259" key="9">
    <source>
        <dbReference type="PROSITE" id="PS51883"/>
    </source>
</evidence>
<name>A0A1F5ZK23_9BACT</name>
<dbReference type="FunFam" id="2.70.210.12:FF:000001">
    <property type="entry name" value="GTPase Obg"/>
    <property type="match status" value="1"/>
</dbReference>
<dbReference type="GO" id="GO:0005525">
    <property type="term" value="F:GTP binding"/>
    <property type="evidence" value="ECO:0007669"/>
    <property type="project" value="UniProtKB-KW"/>
</dbReference>
<protein>
    <submittedName>
        <fullName evidence="10">Obg family GTPase CgtA</fullName>
    </submittedName>
</protein>
<dbReference type="CDD" id="cd01898">
    <property type="entry name" value="Obg"/>
    <property type="match status" value="1"/>
</dbReference>
<keyword evidence="5" id="KW-0378">Hydrolase</keyword>
<dbReference type="PRINTS" id="PR00326">
    <property type="entry name" value="GTP1OBG"/>
</dbReference>
<keyword evidence="4" id="KW-0547">Nucleotide-binding</keyword>
<dbReference type="Pfam" id="PF01018">
    <property type="entry name" value="GTP1_OBG"/>
    <property type="match status" value="1"/>
</dbReference>
<comment type="similarity">
    <text evidence="1">Belongs to the TRAFAC class OBG-HflX-like GTPase superfamily. OBG GTPase family.</text>
</comment>
<reference evidence="10 11" key="1">
    <citation type="journal article" date="2016" name="Nat. Commun.">
        <title>Thousands of microbial genomes shed light on interconnected biogeochemical processes in an aquifer system.</title>
        <authorList>
            <person name="Anantharaman K."/>
            <person name="Brown C.T."/>
            <person name="Hug L.A."/>
            <person name="Sharon I."/>
            <person name="Castelle C.J."/>
            <person name="Probst A.J."/>
            <person name="Thomas B.C."/>
            <person name="Singh A."/>
            <person name="Wilkins M.J."/>
            <person name="Karaoz U."/>
            <person name="Brodie E.L."/>
            <person name="Williams K.H."/>
            <person name="Hubbard S.S."/>
            <person name="Banfield J.F."/>
        </authorList>
    </citation>
    <scope>NUCLEOTIDE SEQUENCE [LARGE SCALE GENOMIC DNA]</scope>
</reference>
<dbReference type="Gene3D" id="3.40.50.300">
    <property type="entry name" value="P-loop containing nucleotide triphosphate hydrolases"/>
    <property type="match status" value="1"/>
</dbReference>
<evidence type="ECO:0000256" key="5">
    <source>
        <dbReference type="ARBA" id="ARBA00022801"/>
    </source>
</evidence>
<evidence type="ECO:0000313" key="10">
    <source>
        <dbReference type="EMBL" id="OGG12675.1"/>
    </source>
</evidence>
<dbReference type="InterPro" id="IPR006073">
    <property type="entry name" value="GTP-bd"/>
</dbReference>
<dbReference type="AlphaFoldDB" id="A0A1F5ZK23"/>
<evidence type="ECO:0000259" key="8">
    <source>
        <dbReference type="PROSITE" id="PS51710"/>
    </source>
</evidence>
<dbReference type="PROSITE" id="PS51710">
    <property type="entry name" value="G_OBG"/>
    <property type="match status" value="1"/>
</dbReference>
<accession>A0A1F5ZK23</accession>
<evidence type="ECO:0000256" key="6">
    <source>
        <dbReference type="ARBA" id="ARBA00022842"/>
    </source>
</evidence>
<dbReference type="EMBL" id="MFJL01000043">
    <property type="protein sequence ID" value="OGG12675.1"/>
    <property type="molecule type" value="Genomic_DNA"/>
</dbReference>
<evidence type="ECO:0000256" key="2">
    <source>
        <dbReference type="ARBA" id="ARBA00022490"/>
    </source>
</evidence>
<evidence type="ECO:0000313" key="11">
    <source>
        <dbReference type="Proteomes" id="UP000176923"/>
    </source>
</evidence>
<dbReference type="GO" id="GO:0042254">
    <property type="term" value="P:ribosome biogenesis"/>
    <property type="evidence" value="ECO:0007669"/>
    <property type="project" value="UniProtKB-UniRule"/>
</dbReference>
<dbReference type="InterPro" id="IPR006169">
    <property type="entry name" value="GTP1_OBG_dom"/>
</dbReference>
<dbReference type="PROSITE" id="PS00905">
    <property type="entry name" value="GTP1_OBG"/>
    <property type="match status" value="1"/>
</dbReference>
<keyword evidence="7" id="KW-0342">GTP-binding</keyword>
<evidence type="ECO:0000256" key="1">
    <source>
        <dbReference type="ARBA" id="ARBA00007699"/>
    </source>
</evidence>
<comment type="caution">
    <text evidence="10">The sequence shown here is derived from an EMBL/GenBank/DDBJ whole genome shotgun (WGS) entry which is preliminary data.</text>
</comment>
<evidence type="ECO:0000256" key="7">
    <source>
        <dbReference type="ARBA" id="ARBA00023134"/>
    </source>
</evidence>
<organism evidence="10 11">
    <name type="scientific">Candidatus Gottesmanbacteria bacterium RIFCSPHIGHO2_02_FULL_39_11</name>
    <dbReference type="NCBI Taxonomy" id="1798382"/>
    <lineage>
        <taxon>Bacteria</taxon>
        <taxon>Candidatus Gottesmaniibacteriota</taxon>
    </lineage>
</organism>
<dbReference type="InterPro" id="IPR031167">
    <property type="entry name" value="G_OBG"/>
</dbReference>